<dbReference type="GO" id="GO:0009007">
    <property type="term" value="F:site-specific DNA-methyltransferase (adenine-specific) activity"/>
    <property type="evidence" value="ECO:0007669"/>
    <property type="project" value="UniProtKB-EC"/>
</dbReference>
<dbReference type="Proteomes" id="UP000011717">
    <property type="component" value="Unassembled WGS sequence"/>
</dbReference>
<organism evidence="7 8">
    <name type="scientific">Pacificimonas flava</name>
    <dbReference type="NCBI Taxonomy" id="1234595"/>
    <lineage>
        <taxon>Bacteria</taxon>
        <taxon>Pseudomonadati</taxon>
        <taxon>Pseudomonadota</taxon>
        <taxon>Alphaproteobacteria</taxon>
        <taxon>Sphingomonadales</taxon>
        <taxon>Sphingosinicellaceae</taxon>
        <taxon>Pacificimonas</taxon>
    </lineage>
</organism>
<comment type="caution">
    <text evidence="7">The sequence shown here is derived from an EMBL/GenBank/DDBJ whole genome shotgun (WGS) entry which is preliminary data.</text>
</comment>
<evidence type="ECO:0000313" key="8">
    <source>
        <dbReference type="Proteomes" id="UP000011717"/>
    </source>
</evidence>
<dbReference type="EMBL" id="AMRV01000012">
    <property type="protein sequence ID" value="EMD81931.1"/>
    <property type="molecule type" value="Genomic_DNA"/>
</dbReference>
<keyword evidence="3" id="KW-0489">Methyltransferase</keyword>
<dbReference type="Gene3D" id="3.40.50.150">
    <property type="entry name" value="Vaccinia Virus protein VP39"/>
    <property type="match status" value="2"/>
</dbReference>
<dbReference type="InterPro" id="IPR002052">
    <property type="entry name" value="DNA_methylase_N6_adenine_CS"/>
</dbReference>
<feature type="domain" description="DNA methylase N-4/N-6" evidence="6">
    <location>
        <begin position="110"/>
        <end position="157"/>
    </location>
</feature>
<gene>
    <name evidence="7" type="ORF">C725_2720</name>
</gene>
<dbReference type="GO" id="GO:0032259">
    <property type="term" value="P:methylation"/>
    <property type="evidence" value="ECO:0007669"/>
    <property type="project" value="UniProtKB-KW"/>
</dbReference>
<evidence type="ECO:0000256" key="2">
    <source>
        <dbReference type="ARBA" id="ARBA00011900"/>
    </source>
</evidence>
<dbReference type="Pfam" id="PF01555">
    <property type="entry name" value="N6_N4_Mtase"/>
    <property type="match status" value="2"/>
</dbReference>
<evidence type="ECO:0000313" key="7">
    <source>
        <dbReference type="EMBL" id="EMD81931.1"/>
    </source>
</evidence>
<dbReference type="SUPFAM" id="SSF53335">
    <property type="entry name" value="S-adenosyl-L-methionine-dependent methyltransferases"/>
    <property type="match status" value="2"/>
</dbReference>
<evidence type="ECO:0000256" key="4">
    <source>
        <dbReference type="ARBA" id="ARBA00022679"/>
    </source>
</evidence>
<feature type="domain" description="DNA methylase N-4/N-6" evidence="6">
    <location>
        <begin position="495"/>
        <end position="623"/>
    </location>
</feature>
<keyword evidence="4" id="KW-0808">Transferase</keyword>
<comment type="similarity">
    <text evidence="1">Belongs to the N(4)/N(6)-methyltransferase family.</text>
</comment>
<dbReference type="AlphaFoldDB" id="M2TJV1"/>
<dbReference type="EC" id="2.1.1.72" evidence="2"/>
<proteinExistence type="inferred from homology"/>
<dbReference type="REBASE" id="64482">
    <property type="entry name" value="M.Sst2015ORF2720P"/>
</dbReference>
<comment type="catalytic activity">
    <reaction evidence="5">
        <text>a 2'-deoxyadenosine in DNA + S-adenosyl-L-methionine = an N(6)-methyl-2'-deoxyadenosine in DNA + S-adenosyl-L-homocysteine + H(+)</text>
        <dbReference type="Rhea" id="RHEA:15197"/>
        <dbReference type="Rhea" id="RHEA-COMP:12418"/>
        <dbReference type="Rhea" id="RHEA-COMP:12419"/>
        <dbReference type="ChEBI" id="CHEBI:15378"/>
        <dbReference type="ChEBI" id="CHEBI:57856"/>
        <dbReference type="ChEBI" id="CHEBI:59789"/>
        <dbReference type="ChEBI" id="CHEBI:90615"/>
        <dbReference type="ChEBI" id="CHEBI:90616"/>
        <dbReference type="EC" id="2.1.1.72"/>
    </reaction>
</comment>
<dbReference type="OrthoDB" id="3197274at2"/>
<reference evidence="7 8" key="1">
    <citation type="journal article" date="2013" name="Genome Announc.">
        <title>Draft Genome Sequence of Strain JLT2015T, Belonging to the Family Sphingomonadaceae of the Alphaproteobacteria.</title>
        <authorList>
            <person name="Tang K."/>
            <person name="Liu K."/>
            <person name="Li S."/>
            <person name="Jiao N."/>
        </authorList>
    </citation>
    <scope>NUCLEOTIDE SEQUENCE [LARGE SCALE GENOMIC DNA]</scope>
    <source>
        <strain evidence="7 8">JLT2015</strain>
    </source>
</reference>
<accession>M2TJV1</accession>
<name>M2TJV1_9SPHN</name>
<dbReference type="GO" id="GO:0003677">
    <property type="term" value="F:DNA binding"/>
    <property type="evidence" value="ECO:0007669"/>
    <property type="project" value="InterPro"/>
</dbReference>
<dbReference type="PROSITE" id="PS00092">
    <property type="entry name" value="N6_MTASE"/>
    <property type="match status" value="1"/>
</dbReference>
<evidence type="ECO:0000256" key="5">
    <source>
        <dbReference type="ARBA" id="ARBA00047942"/>
    </source>
</evidence>
<dbReference type="InterPro" id="IPR029063">
    <property type="entry name" value="SAM-dependent_MTases_sf"/>
</dbReference>
<dbReference type="GO" id="GO:0008170">
    <property type="term" value="F:N-methyltransferase activity"/>
    <property type="evidence" value="ECO:0007669"/>
    <property type="project" value="InterPro"/>
</dbReference>
<dbReference type="PATRIC" id="fig|1234595.3.peg.2721"/>
<dbReference type="InterPro" id="IPR002941">
    <property type="entry name" value="DNA_methylase_N4/N6"/>
</dbReference>
<sequence length="922" mass="104808">MATQSRMDLAKAKSEKVTCLGHEFENDEARREHFTQRLREHLADPSFRSTPGFPQGSDEDIIKMSDPPYYTACPNPFIAEIVAEHGKPYDGSVDMVEPFAADVSEGKNHPIYNLHSYHTKVPHKAIMRYILHYTKPGELVFDGFCGTGMTGVAAQLCGDTTAVRELGYKVSTDGEVLRPDGEGGWEVFSQLGARRAILNDLSPYAAFIASQYNSFDPDDYQENEIIDRFSQFIEEMHPSYLTAGPNGMSDPTTFSYVIWSEVFSCPSCQFEDSLFGFSVSDGDMKDKFDCPNCKSTLKKGDLERVWETVLDLDGTTTLKEAKTKPVEIVASLNGKTKRYPATQYDLDASQPKRNSVEIPDAEFPHGRQTRKVRNGSGISKVHQMFTPRALTFVGDAWSACLSESGTRAGRKALFLLSSAITLLSRRERYRDGTGKGAQSGTLYVPSLQVEKFPEDVLDRKQRQFSRALFNSSEELSTVNVGSHTNLATIPDNCMDYIFTDPPFGESLQYGELNFFHEAWFRVGTSIPDDCVMNYVHEKDLDFYGETIRKSFNEAYRILKPGRWITVEFSNTQASVWNAIQVAMQQSGFIIANVAALDKKQRSFNSVTTTTSVKQDLVISAYKPNGGLEDRFLQGQSVDDTVWDFARTHLKKLPVSKIRNGVVENVPERDARRIFDRMVAWFVRHNTPVPLSSAEFQAGLAERFPERDEMFFLPSQVDEYDKKRLQAGSPPQRELFVDDERTAIDWVAEHLKSKPSTYQELHPEFTQRIGAGWRKHEEKPELSQILEENFLNYDGTGPVPAQIHRYLSSNWKELRNLEKDAPALVAKARNRWYVPDPNKQADVEKRREKALLKEFETYRAHRGRKLKEVRLEVLRAGFKAAWTERDYQTIVDVANKIPEDAWQEDERLLMYHSMAETRLEAAG</sequence>
<keyword evidence="8" id="KW-1185">Reference proteome</keyword>
<evidence type="ECO:0000259" key="6">
    <source>
        <dbReference type="Pfam" id="PF01555"/>
    </source>
</evidence>
<evidence type="ECO:0000256" key="3">
    <source>
        <dbReference type="ARBA" id="ARBA00022603"/>
    </source>
</evidence>
<evidence type="ECO:0000256" key="1">
    <source>
        <dbReference type="ARBA" id="ARBA00006594"/>
    </source>
</evidence>
<protein>
    <recommendedName>
        <fullName evidence="2">site-specific DNA-methyltransferase (adenine-specific)</fullName>
        <ecNumber evidence="2">2.1.1.72</ecNumber>
    </recommendedName>
</protein>